<reference evidence="1" key="1">
    <citation type="submission" date="2016-01" db="EMBL/GenBank/DDBJ databases">
        <authorList>
            <person name="Regsiter A."/>
            <person name="william w."/>
        </authorList>
    </citation>
    <scope>NUCLEOTIDE SEQUENCE</scope>
    <source>
        <strain evidence="1">NCPPB 1641</strain>
    </source>
</reference>
<evidence type="ECO:0000313" key="1">
    <source>
        <dbReference type="EMBL" id="CVI59411.1"/>
    </source>
</evidence>
<organism evidence="1 2">
    <name type="scientific">Agrobacterium deltaense NCPPB 1641</name>
    <dbReference type="NCBI Taxonomy" id="1183425"/>
    <lineage>
        <taxon>Bacteria</taxon>
        <taxon>Pseudomonadati</taxon>
        <taxon>Pseudomonadota</taxon>
        <taxon>Alphaproteobacteria</taxon>
        <taxon>Hyphomicrobiales</taxon>
        <taxon>Rhizobiaceae</taxon>
        <taxon>Rhizobium/Agrobacterium group</taxon>
        <taxon>Agrobacterium</taxon>
    </lineage>
</organism>
<dbReference type="Proteomes" id="UP000192140">
    <property type="component" value="Unassembled WGS sequence"/>
</dbReference>
<protein>
    <submittedName>
        <fullName evidence="1">Uncharacterized protein</fullName>
    </submittedName>
</protein>
<keyword evidence="2" id="KW-1185">Reference proteome</keyword>
<dbReference type="EMBL" id="FCNP01000033">
    <property type="protein sequence ID" value="CVI59411.1"/>
    <property type="molecule type" value="Genomic_DNA"/>
</dbReference>
<comment type="caution">
    <text evidence="1">The sequence shown here is derived from an EMBL/GenBank/DDBJ whole genome shotgun (WGS) entry which is preliminary data.</text>
</comment>
<accession>A0A1S7TY09</accession>
<name>A0A1S7TY09_9HYPH</name>
<sequence>MAHPLHGIAFFYSSGIQSLRPNQNAYTSM</sequence>
<proteinExistence type="predicted"/>
<gene>
    <name evidence="1" type="ORF">AGR7A_Lc120531</name>
</gene>
<dbReference type="AlphaFoldDB" id="A0A1S7TY09"/>
<evidence type="ECO:0000313" key="2">
    <source>
        <dbReference type="Proteomes" id="UP000192140"/>
    </source>
</evidence>